<dbReference type="Proteomes" id="UP000095042">
    <property type="component" value="Unassembled WGS sequence"/>
</dbReference>
<organism evidence="8 9">
    <name type="scientific">Methyloceanibacter marginalis</name>
    <dbReference type="NCBI Taxonomy" id="1774971"/>
    <lineage>
        <taxon>Bacteria</taxon>
        <taxon>Pseudomonadati</taxon>
        <taxon>Pseudomonadota</taxon>
        <taxon>Alphaproteobacteria</taxon>
        <taxon>Hyphomicrobiales</taxon>
        <taxon>Hyphomicrobiaceae</taxon>
        <taxon>Methyloceanibacter</taxon>
    </lineage>
</organism>
<evidence type="ECO:0000256" key="1">
    <source>
        <dbReference type="ARBA" id="ARBA00004651"/>
    </source>
</evidence>
<keyword evidence="4 7" id="KW-0812">Transmembrane</keyword>
<dbReference type="AlphaFoldDB" id="A0A1E3WDC0"/>
<reference evidence="8 9" key="1">
    <citation type="journal article" date="2016" name="Environ. Microbiol.">
        <title>New Methyloceanibacter diversity from North Sea sediments includes methanotroph containing solely the soluble methane monooxygenase.</title>
        <authorList>
            <person name="Vekeman B."/>
            <person name="Kerckhof F.M."/>
            <person name="Cremers G."/>
            <person name="de Vos P."/>
            <person name="Vandamme P."/>
            <person name="Boon N."/>
            <person name="Op den Camp H.J."/>
            <person name="Heylen K."/>
        </authorList>
    </citation>
    <scope>NUCLEOTIDE SEQUENCE [LARGE SCALE GENOMIC DNA]</scope>
    <source>
        <strain evidence="8 9">R-67177</strain>
    </source>
</reference>
<dbReference type="Gene3D" id="1.10.3720.10">
    <property type="entry name" value="MetI-like"/>
    <property type="match status" value="1"/>
</dbReference>
<evidence type="ECO:0000256" key="6">
    <source>
        <dbReference type="ARBA" id="ARBA00023136"/>
    </source>
</evidence>
<keyword evidence="3" id="KW-1003">Cell membrane</keyword>
<dbReference type="PANTHER" id="PTHR30183:SF3">
    <property type="entry name" value="MOLYBDENUM TRANSPORT SYSTEM PERMEASE PROTEIN MODB"/>
    <property type="match status" value="1"/>
</dbReference>
<dbReference type="SUPFAM" id="SSF51735">
    <property type="entry name" value="NAD(P)-binding Rossmann-fold domains"/>
    <property type="match status" value="1"/>
</dbReference>
<dbReference type="SUPFAM" id="SSF161098">
    <property type="entry name" value="MetI-like"/>
    <property type="match status" value="1"/>
</dbReference>
<keyword evidence="9" id="KW-1185">Reference proteome</keyword>
<dbReference type="OrthoDB" id="9774448at2"/>
<accession>A0A1E3WDC0</accession>
<comment type="subcellular location">
    <subcellularLocation>
        <location evidence="1">Cell membrane</location>
        <topology evidence="1">Multi-pass membrane protein</topology>
    </subcellularLocation>
</comment>
<gene>
    <name evidence="8" type="ORF">AUC71_00525</name>
</gene>
<dbReference type="EMBL" id="LPWD01000046">
    <property type="protein sequence ID" value="ODS03815.1"/>
    <property type="molecule type" value="Genomic_DNA"/>
</dbReference>
<dbReference type="InterPro" id="IPR036291">
    <property type="entry name" value="NAD(P)-bd_dom_sf"/>
</dbReference>
<evidence type="ECO:0000256" key="2">
    <source>
        <dbReference type="ARBA" id="ARBA00022448"/>
    </source>
</evidence>
<name>A0A1E3WDC0_9HYPH</name>
<evidence type="ECO:0000256" key="7">
    <source>
        <dbReference type="SAM" id="Phobius"/>
    </source>
</evidence>
<evidence type="ECO:0000256" key="5">
    <source>
        <dbReference type="ARBA" id="ARBA00022989"/>
    </source>
</evidence>
<comment type="caution">
    <text evidence="8">The sequence shown here is derived from an EMBL/GenBank/DDBJ whole genome shotgun (WGS) entry which is preliminary data.</text>
</comment>
<feature type="transmembrane region" description="Helical" evidence="7">
    <location>
        <begin position="30"/>
        <end position="52"/>
    </location>
</feature>
<evidence type="ECO:0000256" key="3">
    <source>
        <dbReference type="ARBA" id="ARBA00022475"/>
    </source>
</evidence>
<dbReference type="RefSeq" id="WP_069622986.1">
    <property type="nucleotide sequence ID" value="NZ_LPWD01000046.1"/>
</dbReference>
<dbReference type="InterPro" id="IPR035906">
    <property type="entry name" value="MetI-like_sf"/>
</dbReference>
<protein>
    <recommendedName>
        <fullName evidence="10">ABC transmembrane type-1 domain-containing protein</fullName>
    </recommendedName>
</protein>
<evidence type="ECO:0000313" key="9">
    <source>
        <dbReference type="Proteomes" id="UP000095042"/>
    </source>
</evidence>
<dbReference type="PANTHER" id="PTHR30183">
    <property type="entry name" value="MOLYBDENUM TRANSPORT SYSTEM PERMEASE PROTEIN MODB"/>
    <property type="match status" value="1"/>
</dbReference>
<keyword evidence="5 7" id="KW-1133">Transmembrane helix</keyword>
<feature type="transmembrane region" description="Helical" evidence="7">
    <location>
        <begin position="64"/>
        <end position="89"/>
    </location>
</feature>
<sequence length="199" mass="21273">MATLVSLPVGIAVAMLIGRGRFWGAPSPHAFVLLPLVLPPVVTGYVLLLLFGRQGPIGSWLYETFGIVVAFRWTGAALACAIMGFPLLVRAIQLSVEAVDRVLTAPTELKRPFIVADPEPLTIGEIVAALRHGLGRRAGLFYVPRPMLKAALHAGGHRGNLEPLFGSLVADPSALKRLDWTPPVATQQGLASLVQHTPR</sequence>
<evidence type="ECO:0000313" key="8">
    <source>
        <dbReference type="EMBL" id="ODS03815.1"/>
    </source>
</evidence>
<evidence type="ECO:0000256" key="4">
    <source>
        <dbReference type="ARBA" id="ARBA00022692"/>
    </source>
</evidence>
<evidence type="ECO:0008006" key="10">
    <source>
        <dbReference type="Google" id="ProtNLM"/>
    </source>
</evidence>
<keyword evidence="2" id="KW-0813">Transport</keyword>
<dbReference type="GO" id="GO:0005886">
    <property type="term" value="C:plasma membrane"/>
    <property type="evidence" value="ECO:0007669"/>
    <property type="project" value="UniProtKB-SubCell"/>
</dbReference>
<proteinExistence type="predicted"/>
<keyword evidence="6 7" id="KW-0472">Membrane</keyword>